<accession>A0ABS2SQW1</accession>
<dbReference type="InterPro" id="IPR052543">
    <property type="entry name" value="HTH_Metal-responsive_Reg"/>
</dbReference>
<keyword evidence="1 3" id="KW-0238">DNA-binding</keyword>
<dbReference type="InterPro" id="IPR011991">
    <property type="entry name" value="ArsR-like_HTH"/>
</dbReference>
<dbReference type="InterPro" id="IPR036390">
    <property type="entry name" value="WH_DNA-bd_sf"/>
</dbReference>
<dbReference type="InterPro" id="IPR001845">
    <property type="entry name" value="HTH_ArsR_DNA-bd_dom"/>
</dbReference>
<dbReference type="Gene3D" id="1.10.10.10">
    <property type="entry name" value="Winged helix-like DNA-binding domain superfamily/Winged helix DNA-binding domain"/>
    <property type="match status" value="1"/>
</dbReference>
<dbReference type="SMART" id="SM00418">
    <property type="entry name" value="HTH_ARSR"/>
    <property type="match status" value="1"/>
</dbReference>
<evidence type="ECO:0000256" key="1">
    <source>
        <dbReference type="ARBA" id="ARBA00023125"/>
    </source>
</evidence>
<dbReference type="PANTHER" id="PTHR39168">
    <property type="entry name" value="TRANSCRIPTIONAL REGULATOR-RELATED"/>
    <property type="match status" value="1"/>
</dbReference>
<evidence type="ECO:0000313" key="4">
    <source>
        <dbReference type="Proteomes" id="UP001179280"/>
    </source>
</evidence>
<protein>
    <submittedName>
        <fullName evidence="3">DNA-binding transcriptional ArsR family regulator</fullName>
    </submittedName>
</protein>
<organism evidence="3 4">
    <name type="scientific">Shouchella xiaoxiensis</name>
    <dbReference type="NCBI Taxonomy" id="766895"/>
    <lineage>
        <taxon>Bacteria</taxon>
        <taxon>Bacillati</taxon>
        <taxon>Bacillota</taxon>
        <taxon>Bacilli</taxon>
        <taxon>Bacillales</taxon>
        <taxon>Bacillaceae</taxon>
        <taxon>Shouchella</taxon>
    </lineage>
</organism>
<gene>
    <name evidence="3" type="ORF">JOC54_000456</name>
</gene>
<proteinExistence type="predicted"/>
<dbReference type="PROSITE" id="PS50987">
    <property type="entry name" value="HTH_ARSR_2"/>
    <property type="match status" value="1"/>
</dbReference>
<dbReference type="RefSeq" id="WP_204464106.1">
    <property type="nucleotide sequence ID" value="NZ_JAFBCV010000001.1"/>
</dbReference>
<reference evidence="3" key="1">
    <citation type="submission" date="2021-01" db="EMBL/GenBank/DDBJ databases">
        <title>Genomic Encyclopedia of Type Strains, Phase IV (KMG-IV): sequencing the most valuable type-strain genomes for metagenomic binning, comparative biology and taxonomic classification.</title>
        <authorList>
            <person name="Goeker M."/>
        </authorList>
    </citation>
    <scope>NUCLEOTIDE SEQUENCE</scope>
    <source>
        <strain evidence="3">DSM 21943</strain>
    </source>
</reference>
<dbReference type="CDD" id="cd00090">
    <property type="entry name" value="HTH_ARSR"/>
    <property type="match status" value="1"/>
</dbReference>
<dbReference type="EMBL" id="JAFBCV010000001">
    <property type="protein sequence ID" value="MBM7837225.1"/>
    <property type="molecule type" value="Genomic_DNA"/>
</dbReference>
<sequence length="229" mass="25426">MANVPDIAKTAKLLADSSRAVFLNALMEVDGLPASALAQQAGITLQTASSHLHQLIEGQLIKVEQHGRHKYYRLASVEVAQVIEALSALAPKPAVHSFNSYSASQKLRKARSCYDHLAGALGVMLTDYFVKQSYLIESNDLNYEVTFEGMIFFTSMGIDLTALQKQRRQFARRCLDWSERRYHLAGSLGHAVMNQLITRKWIVQQPKRVVSVTELGAASFQAEFGLTLS</sequence>
<dbReference type="InterPro" id="IPR036388">
    <property type="entry name" value="WH-like_DNA-bd_sf"/>
</dbReference>
<comment type="caution">
    <text evidence="3">The sequence shown here is derived from an EMBL/GenBank/DDBJ whole genome shotgun (WGS) entry which is preliminary data.</text>
</comment>
<evidence type="ECO:0000259" key="2">
    <source>
        <dbReference type="PROSITE" id="PS50987"/>
    </source>
</evidence>
<evidence type="ECO:0000313" key="3">
    <source>
        <dbReference type="EMBL" id="MBM7837225.1"/>
    </source>
</evidence>
<dbReference type="GO" id="GO:0003677">
    <property type="term" value="F:DNA binding"/>
    <property type="evidence" value="ECO:0007669"/>
    <property type="project" value="UniProtKB-KW"/>
</dbReference>
<keyword evidence="4" id="KW-1185">Reference proteome</keyword>
<dbReference type="SUPFAM" id="SSF46785">
    <property type="entry name" value="Winged helix' DNA-binding domain"/>
    <property type="match status" value="1"/>
</dbReference>
<dbReference type="Proteomes" id="UP001179280">
    <property type="component" value="Unassembled WGS sequence"/>
</dbReference>
<name>A0ABS2SQW1_9BACI</name>
<feature type="domain" description="HTH arsR-type" evidence="2">
    <location>
        <begin position="1"/>
        <end position="94"/>
    </location>
</feature>
<dbReference type="Pfam" id="PF12840">
    <property type="entry name" value="HTH_20"/>
    <property type="match status" value="1"/>
</dbReference>
<dbReference type="PANTHER" id="PTHR39168:SF1">
    <property type="entry name" value="TRANSCRIPTIONAL REGULATORY PROTEIN"/>
    <property type="match status" value="1"/>
</dbReference>